<keyword evidence="16" id="KW-1185">Reference proteome</keyword>
<dbReference type="Proteomes" id="UP000194236">
    <property type="component" value="Unassembled WGS sequence"/>
</dbReference>
<dbReference type="Pfam" id="PF02931">
    <property type="entry name" value="Neur_chan_LBD"/>
    <property type="match status" value="1"/>
</dbReference>
<dbReference type="SUPFAM" id="SSF63712">
    <property type="entry name" value="Nicotinic receptor ligand binding domain-like"/>
    <property type="match status" value="1"/>
</dbReference>
<dbReference type="GO" id="GO:0045211">
    <property type="term" value="C:postsynaptic membrane"/>
    <property type="evidence" value="ECO:0007669"/>
    <property type="project" value="UniProtKB-SubCell"/>
</dbReference>
<sequence length="201" mass="23473">MTSNVWINLRWFDYQLTWDPADYGGITILQLPSDKIWKPDIVLFNNADGNYEVRFKSNTLLSYNGELFWLPPVIYQSSCQIDVTYFPFDQQRCVMKFGSWTFNGDQVYLGLINDRYSVDLSDYWKSGTWDIVDVPAYINVYNNSKYGKPTETDISFYITLRRKTLFYTVNLILPTVLISFLCILVFYLPSEAGKSECIIIV</sequence>
<evidence type="ECO:0000256" key="4">
    <source>
        <dbReference type="ARBA" id="ARBA00022989"/>
    </source>
</evidence>
<proteinExistence type="inferred from homology"/>
<accession>A0A1Y3BGV6</accession>
<dbReference type="PANTHER" id="PTHR18945">
    <property type="entry name" value="NEUROTRANSMITTER GATED ION CHANNEL"/>
    <property type="match status" value="1"/>
</dbReference>
<dbReference type="InterPro" id="IPR036734">
    <property type="entry name" value="Neur_chan_lig-bd_sf"/>
</dbReference>
<evidence type="ECO:0000313" key="15">
    <source>
        <dbReference type="EMBL" id="OTF78395.1"/>
    </source>
</evidence>
<keyword evidence="4 13" id="KW-1133">Transmembrane helix</keyword>
<organism evidence="15 16">
    <name type="scientific">Euroglyphus maynei</name>
    <name type="common">Mayne's house dust mite</name>
    <dbReference type="NCBI Taxonomy" id="6958"/>
    <lineage>
        <taxon>Eukaryota</taxon>
        <taxon>Metazoa</taxon>
        <taxon>Ecdysozoa</taxon>
        <taxon>Arthropoda</taxon>
        <taxon>Chelicerata</taxon>
        <taxon>Arachnida</taxon>
        <taxon>Acari</taxon>
        <taxon>Acariformes</taxon>
        <taxon>Sarcoptiformes</taxon>
        <taxon>Astigmata</taxon>
        <taxon>Psoroptidia</taxon>
        <taxon>Analgoidea</taxon>
        <taxon>Pyroglyphidae</taxon>
        <taxon>Pyroglyphinae</taxon>
        <taxon>Euroglyphus</taxon>
    </lineage>
</organism>
<dbReference type="FunFam" id="2.70.170.10:FF:000028">
    <property type="entry name" value="AcetylCholine Receptor"/>
    <property type="match status" value="1"/>
</dbReference>
<dbReference type="SUPFAM" id="SSF90112">
    <property type="entry name" value="Neurotransmitter-gated ion-channel transmembrane pore"/>
    <property type="match status" value="1"/>
</dbReference>
<feature type="transmembrane region" description="Helical" evidence="13">
    <location>
        <begin position="165"/>
        <end position="188"/>
    </location>
</feature>
<name>A0A1Y3BGV6_EURMA</name>
<evidence type="ECO:0000256" key="8">
    <source>
        <dbReference type="ARBA" id="ARBA00023170"/>
    </source>
</evidence>
<dbReference type="PROSITE" id="PS00236">
    <property type="entry name" value="NEUROTR_ION_CHANNEL"/>
    <property type="match status" value="1"/>
</dbReference>
<dbReference type="PRINTS" id="PR00254">
    <property type="entry name" value="NICOTINICR"/>
</dbReference>
<keyword evidence="9" id="KW-0628">Postsynaptic cell membrane</keyword>
<evidence type="ECO:0000256" key="1">
    <source>
        <dbReference type="ARBA" id="ARBA00022448"/>
    </source>
</evidence>
<protein>
    <submittedName>
        <fullName evidence="15">Acetylcholine receptor subunit beta-like protein 1-like protein</fullName>
    </submittedName>
</protein>
<dbReference type="OrthoDB" id="5975154at2759"/>
<dbReference type="EMBL" id="MUJZ01028119">
    <property type="protein sequence ID" value="OTF78395.1"/>
    <property type="molecule type" value="Genomic_DNA"/>
</dbReference>
<comment type="caution">
    <text evidence="13">Lacks conserved residue(s) required for the propagation of feature annotation.</text>
</comment>
<gene>
    <name evidence="15" type="ORF">BLA29_006148</name>
</gene>
<dbReference type="GO" id="GO:0022848">
    <property type="term" value="F:acetylcholine-gated monoatomic cation-selective channel activity"/>
    <property type="evidence" value="ECO:0007669"/>
    <property type="project" value="InterPro"/>
</dbReference>
<dbReference type="InterPro" id="IPR006201">
    <property type="entry name" value="Neur_channel"/>
</dbReference>
<comment type="similarity">
    <text evidence="13">Belongs to the ligand-gated ion channel (TC 1.A.9) family.</text>
</comment>
<dbReference type="InterPro" id="IPR036719">
    <property type="entry name" value="Neuro-gated_channel_TM_sf"/>
</dbReference>
<reference evidence="15 16" key="1">
    <citation type="submission" date="2017-03" db="EMBL/GenBank/DDBJ databases">
        <title>Genome Survey of Euroglyphus maynei.</title>
        <authorList>
            <person name="Arlian L.G."/>
            <person name="Morgan M.S."/>
            <person name="Rider S.D."/>
        </authorList>
    </citation>
    <scope>NUCLEOTIDE SEQUENCE [LARGE SCALE GENOMIC DNA]</scope>
    <source>
        <strain evidence="15">Arlian Lab</strain>
        <tissue evidence="15">Whole body</tissue>
    </source>
</reference>
<dbReference type="Gene3D" id="1.20.58.390">
    <property type="entry name" value="Neurotransmitter-gated ion-channel transmembrane domain"/>
    <property type="match status" value="1"/>
</dbReference>
<comment type="subcellular location">
    <subcellularLocation>
        <location evidence="12">Postsynaptic cell membrane</location>
        <topology evidence="12">Multi-pass membrane protein</topology>
    </subcellularLocation>
</comment>
<evidence type="ECO:0000313" key="16">
    <source>
        <dbReference type="Proteomes" id="UP000194236"/>
    </source>
</evidence>
<dbReference type="InterPro" id="IPR006202">
    <property type="entry name" value="Neur_chan_lig-bd"/>
</dbReference>
<keyword evidence="10" id="KW-1071">Ligand-gated ion channel</keyword>
<evidence type="ECO:0000256" key="13">
    <source>
        <dbReference type="RuleBase" id="RU000687"/>
    </source>
</evidence>
<evidence type="ECO:0000256" key="9">
    <source>
        <dbReference type="ARBA" id="ARBA00023257"/>
    </source>
</evidence>
<keyword evidence="8 15" id="KW-0675">Receptor</keyword>
<evidence type="ECO:0000259" key="14">
    <source>
        <dbReference type="Pfam" id="PF02931"/>
    </source>
</evidence>
<dbReference type="GO" id="GO:0004888">
    <property type="term" value="F:transmembrane signaling receptor activity"/>
    <property type="evidence" value="ECO:0007669"/>
    <property type="project" value="InterPro"/>
</dbReference>
<dbReference type="AlphaFoldDB" id="A0A1Y3BGV6"/>
<dbReference type="PRINTS" id="PR00252">
    <property type="entry name" value="NRIONCHANNEL"/>
</dbReference>
<keyword evidence="5" id="KW-0770">Synapse</keyword>
<keyword evidence="7 13" id="KW-0472">Membrane</keyword>
<keyword evidence="3 13" id="KW-0812">Transmembrane</keyword>
<evidence type="ECO:0000256" key="12">
    <source>
        <dbReference type="ARBA" id="ARBA00034104"/>
    </source>
</evidence>
<evidence type="ECO:0000256" key="10">
    <source>
        <dbReference type="ARBA" id="ARBA00023286"/>
    </source>
</evidence>
<dbReference type="Gene3D" id="2.70.170.10">
    <property type="entry name" value="Neurotransmitter-gated ion-channel ligand-binding domain"/>
    <property type="match status" value="1"/>
</dbReference>
<evidence type="ECO:0000256" key="5">
    <source>
        <dbReference type="ARBA" id="ARBA00023018"/>
    </source>
</evidence>
<keyword evidence="11 13" id="KW-0407">Ion channel</keyword>
<feature type="domain" description="Neurotransmitter-gated ion-channel ligand-binding" evidence="14">
    <location>
        <begin position="1"/>
        <end position="164"/>
    </location>
</feature>
<keyword evidence="1 13" id="KW-0813">Transport</keyword>
<dbReference type="InterPro" id="IPR002394">
    <property type="entry name" value="Nicotinic_acetylcholine_rcpt"/>
</dbReference>
<dbReference type="InterPro" id="IPR038050">
    <property type="entry name" value="Neuro_actylchol_rec"/>
</dbReference>
<keyword evidence="6 13" id="KW-0406">Ion transport</keyword>
<evidence type="ECO:0000256" key="2">
    <source>
        <dbReference type="ARBA" id="ARBA00022475"/>
    </source>
</evidence>
<evidence type="ECO:0000256" key="7">
    <source>
        <dbReference type="ARBA" id="ARBA00023136"/>
    </source>
</evidence>
<dbReference type="InterPro" id="IPR018000">
    <property type="entry name" value="Neurotransmitter_ion_chnl_CS"/>
</dbReference>
<keyword evidence="2" id="KW-1003">Cell membrane</keyword>
<comment type="caution">
    <text evidence="15">The sequence shown here is derived from an EMBL/GenBank/DDBJ whole genome shotgun (WGS) entry which is preliminary data.</text>
</comment>
<evidence type="ECO:0000256" key="6">
    <source>
        <dbReference type="ARBA" id="ARBA00023065"/>
    </source>
</evidence>
<evidence type="ECO:0000256" key="11">
    <source>
        <dbReference type="ARBA" id="ARBA00023303"/>
    </source>
</evidence>
<evidence type="ECO:0000256" key="3">
    <source>
        <dbReference type="ARBA" id="ARBA00022692"/>
    </source>
</evidence>